<dbReference type="Pfam" id="PF05773">
    <property type="entry name" value="RWD"/>
    <property type="match status" value="1"/>
</dbReference>
<dbReference type="InterPro" id="IPR040213">
    <property type="entry name" value="GIR2-like"/>
</dbReference>
<dbReference type="OrthoDB" id="277175at2759"/>
<evidence type="ECO:0000313" key="3">
    <source>
        <dbReference type="Proteomes" id="UP000828251"/>
    </source>
</evidence>
<keyword evidence="3" id="KW-1185">Reference proteome</keyword>
<dbReference type="EMBL" id="JAIQCV010000009">
    <property type="protein sequence ID" value="KAH1066417.1"/>
    <property type="molecule type" value="Genomic_DNA"/>
</dbReference>
<protein>
    <recommendedName>
        <fullName evidence="1">RWD domain-containing protein</fullName>
    </recommendedName>
</protein>
<dbReference type="Proteomes" id="UP000828251">
    <property type="component" value="Unassembled WGS sequence"/>
</dbReference>
<dbReference type="Gene3D" id="3.10.110.10">
    <property type="entry name" value="Ubiquitin Conjugating Enzyme"/>
    <property type="match status" value="2"/>
</dbReference>
<comment type="caution">
    <text evidence="2">The sequence shown here is derived from an EMBL/GenBank/DDBJ whole genome shotgun (WGS) entry which is preliminary data.</text>
</comment>
<proteinExistence type="predicted"/>
<sequence length="313" mass="35279">MRLVSYGAMNHVTSERIDLFPLLVEPLKKKDPFPELRVMSGPEEEKGKCSDLGQTAVRYIFLQFVFNLIAYHVQEQEMEIEALGAILMDELKEIHSGDSGLSTSNRCFQITLTPQYTGTSDLKVLKLKLEQEASENLGMAMIYTLVSSAKEWLYERYGQDACPDNAEEEEAAKDEDASSLRSLDFLLIVNISLYAGGTISSDLFLSGNCSAWRTCYCGYSFNMERFEAELALERAKLMPESALTSPKEKKLTGRQWFGNGRAKTKHCNHVFCGIPGNKRTLLFPFNWLIISENKEGASPVREGYDKEDEEGID</sequence>
<evidence type="ECO:0000313" key="2">
    <source>
        <dbReference type="EMBL" id="KAH1066417.1"/>
    </source>
</evidence>
<feature type="domain" description="RWD" evidence="1">
    <location>
        <begin position="78"/>
        <end position="156"/>
    </location>
</feature>
<dbReference type="InterPro" id="IPR006575">
    <property type="entry name" value="RWD_dom"/>
</dbReference>
<dbReference type="AlphaFoldDB" id="A0A9D3V2J4"/>
<organism evidence="2 3">
    <name type="scientific">Gossypium stocksii</name>
    <dbReference type="NCBI Taxonomy" id="47602"/>
    <lineage>
        <taxon>Eukaryota</taxon>
        <taxon>Viridiplantae</taxon>
        <taxon>Streptophyta</taxon>
        <taxon>Embryophyta</taxon>
        <taxon>Tracheophyta</taxon>
        <taxon>Spermatophyta</taxon>
        <taxon>Magnoliopsida</taxon>
        <taxon>eudicotyledons</taxon>
        <taxon>Gunneridae</taxon>
        <taxon>Pentapetalae</taxon>
        <taxon>rosids</taxon>
        <taxon>malvids</taxon>
        <taxon>Malvales</taxon>
        <taxon>Malvaceae</taxon>
        <taxon>Malvoideae</taxon>
        <taxon>Gossypium</taxon>
    </lineage>
</organism>
<name>A0A9D3V2J4_9ROSI</name>
<dbReference type="CDD" id="cd23823">
    <property type="entry name" value="RWD_GCN2"/>
    <property type="match status" value="1"/>
</dbReference>
<gene>
    <name evidence="2" type="ORF">J1N35_031404</name>
</gene>
<reference evidence="2 3" key="1">
    <citation type="journal article" date="2021" name="Plant Biotechnol. J.">
        <title>Multi-omics assisted identification of the key and species-specific regulatory components of drought-tolerant mechanisms in Gossypium stocksii.</title>
        <authorList>
            <person name="Yu D."/>
            <person name="Ke L."/>
            <person name="Zhang D."/>
            <person name="Wu Y."/>
            <person name="Sun Y."/>
            <person name="Mei J."/>
            <person name="Sun J."/>
            <person name="Sun Y."/>
        </authorList>
    </citation>
    <scope>NUCLEOTIDE SEQUENCE [LARGE SCALE GENOMIC DNA]</scope>
    <source>
        <strain evidence="3">cv. E1</strain>
        <tissue evidence="2">Leaf</tissue>
    </source>
</reference>
<accession>A0A9D3V2J4</accession>
<dbReference type="PANTHER" id="PTHR12292">
    <property type="entry name" value="RWD DOMAIN-CONTAINING PROTEIN"/>
    <property type="match status" value="1"/>
</dbReference>
<dbReference type="SMART" id="SM00591">
    <property type="entry name" value="RWD"/>
    <property type="match status" value="1"/>
</dbReference>
<dbReference type="InterPro" id="IPR016135">
    <property type="entry name" value="UBQ-conjugating_enzyme/RWD"/>
</dbReference>
<dbReference type="SUPFAM" id="SSF54495">
    <property type="entry name" value="UBC-like"/>
    <property type="match status" value="1"/>
</dbReference>
<evidence type="ECO:0000259" key="1">
    <source>
        <dbReference type="SMART" id="SM00591"/>
    </source>
</evidence>